<keyword evidence="1" id="KW-0328">Glycosyltransferase</keyword>
<reference evidence="1" key="1">
    <citation type="submission" date="2022-06" db="EMBL/GenBank/DDBJ databases">
        <title>Ornithinimicrobium JY.X270.</title>
        <authorList>
            <person name="Huang Y."/>
        </authorList>
    </citation>
    <scope>NUCLEOTIDE SEQUENCE</scope>
    <source>
        <strain evidence="1">JY.X270</strain>
    </source>
</reference>
<sequence>MATHAAPRRRRALTIATVSRSLALQSPEGWQILRERGYNITFAAARDAWTASLLTPGSVYHEIRAERSLRPRVVLELAAGLRALSRQEWDLVQIQSPIISVLWRLVATGRSRRRTVYVVHGFHFQSGERGLRAQAVRLLEAALAHRTLALATVSAADHRFVRSLPRLLHPKLLVALPGAGVPVDTYAALNLPREGSSPSAYALFVGDLNANKDPMCAVAAVEECRRRGRPLELTVIGEGHLADDIRTATRTRPWLHLVDRTRAIPSWMAHAQVLLAPSYREGVPRVIIEALAAGTPVVARRNRGSVELLAGGLGEILPTDDPQAWADAVEHVLDAPADTVAMRERAEAYGLDRFRSAYSDLVTQMESKRSLL</sequence>
<dbReference type="PANTHER" id="PTHR12526:SF638">
    <property type="entry name" value="SPORE COAT PROTEIN SA"/>
    <property type="match status" value="1"/>
</dbReference>
<gene>
    <name evidence="1" type="ORF">NF557_16255</name>
</gene>
<keyword evidence="1" id="KW-0808">Transferase</keyword>
<evidence type="ECO:0000313" key="2">
    <source>
        <dbReference type="Proteomes" id="UP001056535"/>
    </source>
</evidence>
<dbReference type="EC" id="2.4.-.-" evidence="1"/>
<protein>
    <submittedName>
        <fullName evidence="1">Glycosyltransferase</fullName>
        <ecNumber evidence="1">2.4.-.-</ecNumber>
    </submittedName>
</protein>
<dbReference type="RefSeq" id="WP_252620814.1">
    <property type="nucleotide sequence ID" value="NZ_CP099490.1"/>
</dbReference>
<evidence type="ECO:0000313" key="1">
    <source>
        <dbReference type="EMBL" id="USQ76119.1"/>
    </source>
</evidence>
<dbReference type="PANTHER" id="PTHR12526">
    <property type="entry name" value="GLYCOSYLTRANSFERASE"/>
    <property type="match status" value="1"/>
</dbReference>
<dbReference type="EMBL" id="CP099490">
    <property type="protein sequence ID" value="USQ76119.1"/>
    <property type="molecule type" value="Genomic_DNA"/>
</dbReference>
<dbReference type="GO" id="GO:0016757">
    <property type="term" value="F:glycosyltransferase activity"/>
    <property type="evidence" value="ECO:0007669"/>
    <property type="project" value="UniProtKB-KW"/>
</dbReference>
<dbReference type="Pfam" id="PF13692">
    <property type="entry name" value="Glyco_trans_1_4"/>
    <property type="match status" value="1"/>
</dbReference>
<dbReference type="Proteomes" id="UP001056535">
    <property type="component" value="Chromosome"/>
</dbReference>
<name>A0ABY4YH78_9MICO</name>
<keyword evidence="2" id="KW-1185">Reference proteome</keyword>
<dbReference type="SUPFAM" id="SSF53756">
    <property type="entry name" value="UDP-Glycosyltransferase/glycogen phosphorylase"/>
    <property type="match status" value="1"/>
</dbReference>
<proteinExistence type="predicted"/>
<accession>A0ABY4YH78</accession>
<organism evidence="1 2">
    <name type="scientific">Ornithinimicrobium cryptoxanthini</name>
    <dbReference type="NCBI Taxonomy" id="2934161"/>
    <lineage>
        <taxon>Bacteria</taxon>
        <taxon>Bacillati</taxon>
        <taxon>Actinomycetota</taxon>
        <taxon>Actinomycetes</taxon>
        <taxon>Micrococcales</taxon>
        <taxon>Ornithinimicrobiaceae</taxon>
        <taxon>Ornithinimicrobium</taxon>
    </lineage>
</organism>
<dbReference type="Gene3D" id="3.40.50.2000">
    <property type="entry name" value="Glycogen Phosphorylase B"/>
    <property type="match status" value="2"/>
</dbReference>